<feature type="compositionally biased region" description="Basic and acidic residues" evidence="1">
    <location>
        <begin position="239"/>
        <end position="249"/>
    </location>
</feature>
<feature type="region of interest" description="Disordered" evidence="1">
    <location>
        <begin position="239"/>
        <end position="261"/>
    </location>
</feature>
<protein>
    <submittedName>
        <fullName evidence="2">Uncharacterized protein</fullName>
    </submittedName>
</protein>
<evidence type="ECO:0000256" key="1">
    <source>
        <dbReference type="SAM" id="MobiDB-lite"/>
    </source>
</evidence>
<dbReference type="EMBL" id="SKBN01000073">
    <property type="protein sequence ID" value="TGJ84190.1"/>
    <property type="molecule type" value="Genomic_DNA"/>
</dbReference>
<name>A0A4Z0YYB7_9PEZI</name>
<comment type="caution">
    <text evidence="2">The sequence shown here is derived from an EMBL/GenBank/DDBJ whole genome shotgun (WGS) entry which is preliminary data.</text>
</comment>
<accession>A0A4Z0YYB7</accession>
<feature type="compositionally biased region" description="Acidic residues" evidence="1">
    <location>
        <begin position="250"/>
        <end position="260"/>
    </location>
</feature>
<keyword evidence="3" id="KW-1185">Reference proteome</keyword>
<reference evidence="2 3" key="1">
    <citation type="submission" date="2019-03" db="EMBL/GenBank/DDBJ databases">
        <title>Draft genome sequence of Xylaria hypoxylon DSM 108379, a ubiquitous saprotrophic-parasitic fungi on hardwood.</title>
        <authorList>
            <person name="Buettner E."/>
            <person name="Leonhardt S."/>
            <person name="Gebauer A.M."/>
            <person name="Liers C."/>
            <person name="Hofrichter M."/>
            <person name="Kellner H."/>
        </authorList>
    </citation>
    <scope>NUCLEOTIDE SEQUENCE [LARGE SCALE GENOMIC DNA]</scope>
    <source>
        <strain evidence="2 3">DSM 108379</strain>
    </source>
</reference>
<dbReference type="AlphaFoldDB" id="A0A4Z0YYB7"/>
<sequence length="283" mass="30951">MKGDPNFVMLKYSAWLDAAKFENKILGAIVRYPFKPSNEYLPESPLRYNKCDLVEGCFTDFLHGNTSTKSRDVSAGLESIIGFEWHGSKEESVHLTGKLLRYKRLQQHSQFWSQLKTDKAVISAVPGWISLLNTWPPCLVVGIMTAEDVELDFTGASERQGQGEIEAPLAAVALTAAGVPSGLIGDLGVGNPQIGVGSGKKVATVFRANAARNNIFALELRIITTALFRRRELALKENGPKVDPGRLADRDEDSEGEGDVGDFVGVEDLVLESFTEEEYGEMG</sequence>
<evidence type="ECO:0000313" key="2">
    <source>
        <dbReference type="EMBL" id="TGJ84190.1"/>
    </source>
</evidence>
<dbReference type="OrthoDB" id="5429909at2759"/>
<organism evidence="2 3">
    <name type="scientific">Xylaria hypoxylon</name>
    <dbReference type="NCBI Taxonomy" id="37992"/>
    <lineage>
        <taxon>Eukaryota</taxon>
        <taxon>Fungi</taxon>
        <taxon>Dikarya</taxon>
        <taxon>Ascomycota</taxon>
        <taxon>Pezizomycotina</taxon>
        <taxon>Sordariomycetes</taxon>
        <taxon>Xylariomycetidae</taxon>
        <taxon>Xylariales</taxon>
        <taxon>Xylariaceae</taxon>
        <taxon>Xylaria</taxon>
    </lineage>
</organism>
<proteinExistence type="predicted"/>
<evidence type="ECO:0000313" key="3">
    <source>
        <dbReference type="Proteomes" id="UP000297716"/>
    </source>
</evidence>
<gene>
    <name evidence="2" type="ORF">E0Z10_g4571</name>
</gene>
<dbReference type="Proteomes" id="UP000297716">
    <property type="component" value="Unassembled WGS sequence"/>
</dbReference>